<evidence type="ECO:0000256" key="1">
    <source>
        <dbReference type="ARBA" id="ARBA00007806"/>
    </source>
</evidence>
<dbReference type="Proteomes" id="UP000287394">
    <property type="component" value="Chromosome"/>
</dbReference>
<dbReference type="InterPro" id="IPR000322">
    <property type="entry name" value="Glyco_hydro_31_TIM"/>
</dbReference>
<dbReference type="InterPro" id="IPR013780">
    <property type="entry name" value="Glyco_hydro_b"/>
</dbReference>
<dbReference type="PANTHER" id="PTHR43863:SF2">
    <property type="entry name" value="MALTASE-GLUCOAMYLASE"/>
    <property type="match status" value="1"/>
</dbReference>
<dbReference type="GO" id="GO:0004553">
    <property type="term" value="F:hydrolase activity, hydrolyzing O-glycosyl compounds"/>
    <property type="evidence" value="ECO:0007669"/>
    <property type="project" value="InterPro"/>
</dbReference>
<dbReference type="InterPro" id="IPR011013">
    <property type="entry name" value="Gal_mutarotase_sf_dom"/>
</dbReference>
<dbReference type="InterPro" id="IPR051816">
    <property type="entry name" value="Glycosyl_Hydrolase_31"/>
</dbReference>
<dbReference type="InterPro" id="IPR048395">
    <property type="entry name" value="Glyco_hydro_31_C"/>
</dbReference>
<organism evidence="6 7">
    <name type="scientific">Capsulimonas corticalis</name>
    <dbReference type="NCBI Taxonomy" id="2219043"/>
    <lineage>
        <taxon>Bacteria</taxon>
        <taxon>Bacillati</taxon>
        <taxon>Armatimonadota</taxon>
        <taxon>Armatimonadia</taxon>
        <taxon>Capsulimonadales</taxon>
        <taxon>Capsulimonadaceae</taxon>
        <taxon>Capsulimonas</taxon>
    </lineage>
</organism>
<feature type="domain" description="Glycoside hydrolase family 31 N-terminal" evidence="4">
    <location>
        <begin position="105"/>
        <end position="181"/>
    </location>
</feature>
<dbReference type="AlphaFoldDB" id="A0A402CUA5"/>
<dbReference type="Gene3D" id="2.60.40.1760">
    <property type="entry name" value="glycosyl hydrolase (family 31)"/>
    <property type="match status" value="1"/>
</dbReference>
<keyword evidence="2" id="KW-0326">Glycosidase</keyword>
<dbReference type="InterPro" id="IPR025887">
    <property type="entry name" value="Glyco_hydro_31_N_dom"/>
</dbReference>
<keyword evidence="7" id="KW-1185">Reference proteome</keyword>
<dbReference type="Gene3D" id="3.20.20.80">
    <property type="entry name" value="Glycosidases"/>
    <property type="match status" value="1"/>
</dbReference>
<proteinExistence type="inferred from homology"/>
<dbReference type="EMBL" id="AP025739">
    <property type="protein sequence ID" value="BDI28933.1"/>
    <property type="molecule type" value="Genomic_DNA"/>
</dbReference>
<protein>
    <submittedName>
        <fullName evidence="6">Alpha-xylosidase</fullName>
    </submittedName>
</protein>
<feature type="domain" description="Glycosyl hydrolase family 31 C-terminal" evidence="5">
    <location>
        <begin position="596"/>
        <end position="687"/>
    </location>
</feature>
<evidence type="ECO:0000259" key="4">
    <source>
        <dbReference type="Pfam" id="PF13802"/>
    </source>
</evidence>
<dbReference type="OrthoDB" id="176168at2"/>
<dbReference type="GO" id="GO:0030246">
    <property type="term" value="F:carbohydrate binding"/>
    <property type="evidence" value="ECO:0007669"/>
    <property type="project" value="InterPro"/>
</dbReference>
<feature type="domain" description="Glycoside hydrolase family 31 TIM barrel" evidence="3">
    <location>
        <begin position="223"/>
        <end position="587"/>
    </location>
</feature>
<dbReference type="SUPFAM" id="SSF74650">
    <property type="entry name" value="Galactose mutarotase-like"/>
    <property type="match status" value="1"/>
</dbReference>
<evidence type="ECO:0000313" key="7">
    <source>
        <dbReference type="Proteomes" id="UP000287394"/>
    </source>
</evidence>
<keyword evidence="2" id="KW-0378">Hydrolase</keyword>
<dbReference type="SUPFAM" id="SSF51011">
    <property type="entry name" value="Glycosyl hydrolase domain"/>
    <property type="match status" value="1"/>
</dbReference>
<sequence>MLLKPSGSFLSFDSGPLQARIYQATGHIELAGPDLAGNPLANVITYAPPSITVPGGAINLGQVQSSTALADGLEVVQSAGASNITAHLTFPHDGVMRYEVVDWRGLAPTQVTLTAFSDAGEHFYGFGEKFNAFDQSGDTVDILTFDNPGNKGDHSYKVSPWFVSTRGYGFHWDSSAESRFDMRAGAADRYVITSRFPQLQFNVVYGPKLTDVLTRYTGYAGRPPLSPPWSFGVWISSDIWRSGGEVRYAVTKFRQQNIPVSGFVFDSPWEVAYNDFTFNQAQFAQGGTFEGVNFAGFATTKEMLEFLRSEGLKVICWMTPLVNTSSDSDGVPGQNLGKAANYDEGANNNFFVRSAPGGPPLVVPWWKGHGSPVDFTNPAAAKWLSDQLHALVTSSETVTASGGSEPVIGGFKTDDGESGNGANTYIPATAAYADGRRGVEMQNGYCVEYHKTIGSVLGANGVLFARSGFTGSQAFPGCWAGDNEPNFGDGNGLPSVIVAGQSAAMSGFSIWGHDVGGYQNTNFSPVSPPQLFMRWTQFGCFTPLMQMHRQVNPADLRQYPWGYGAPALENYRFFASLHLQLFPYLYTYAKESSDTGLPIIRPLVLLHQDDPQTFPVKHTYCFGNELLVAPVIQPTPAGQPTTRSLYLPEGQWRDFWTQEQHAGQQTIAWTSGNPQQFPLFVREGAIVPMLLNVPQTLCDANYVNNPAIQTMDAGLQFLVYPSDAAPASSFTLYEGTEVTCQGNSGAPILTLTSNTPRPVVWKILGAAPANGVTRDGAALNEQALAAAFDAATEGWRHDAGFTFVKFNHAGGFTRIAL</sequence>
<evidence type="ECO:0000313" key="6">
    <source>
        <dbReference type="EMBL" id="BDI28933.1"/>
    </source>
</evidence>
<accession>A0A402CUA5</accession>
<dbReference type="Pfam" id="PF21365">
    <property type="entry name" value="Glyco_hydro_31_3rd"/>
    <property type="match status" value="1"/>
</dbReference>
<gene>
    <name evidence="6" type="ORF">CCAX7_009840</name>
</gene>
<evidence type="ECO:0000259" key="3">
    <source>
        <dbReference type="Pfam" id="PF01055"/>
    </source>
</evidence>
<dbReference type="Gene3D" id="2.60.40.1180">
    <property type="entry name" value="Golgi alpha-mannosidase II"/>
    <property type="match status" value="2"/>
</dbReference>
<dbReference type="PANTHER" id="PTHR43863">
    <property type="entry name" value="HYDROLASE, PUTATIVE (AFU_ORTHOLOGUE AFUA_1G03140)-RELATED"/>
    <property type="match status" value="1"/>
</dbReference>
<dbReference type="RefSeq" id="WP_119320988.1">
    <property type="nucleotide sequence ID" value="NZ_AP025739.1"/>
</dbReference>
<dbReference type="Pfam" id="PF13802">
    <property type="entry name" value="Gal_mutarotas_2"/>
    <property type="match status" value="1"/>
</dbReference>
<dbReference type="InterPro" id="IPR017853">
    <property type="entry name" value="GH"/>
</dbReference>
<evidence type="ECO:0000256" key="2">
    <source>
        <dbReference type="RuleBase" id="RU361185"/>
    </source>
</evidence>
<reference evidence="6 7" key="1">
    <citation type="journal article" date="2019" name="Int. J. Syst. Evol. Microbiol.">
        <title>Capsulimonas corticalis gen. nov., sp. nov., an aerobic capsulated bacterium, of a novel bacterial order, Capsulimonadales ord. nov., of the class Armatimonadia of the phylum Armatimonadetes.</title>
        <authorList>
            <person name="Li J."/>
            <person name="Kudo C."/>
            <person name="Tonouchi A."/>
        </authorList>
    </citation>
    <scope>NUCLEOTIDE SEQUENCE [LARGE SCALE GENOMIC DNA]</scope>
    <source>
        <strain evidence="6 7">AX-7</strain>
    </source>
</reference>
<name>A0A402CUA5_9BACT</name>
<dbReference type="KEGG" id="ccot:CCAX7_009840"/>
<dbReference type="CDD" id="cd14752">
    <property type="entry name" value="GH31_N"/>
    <property type="match status" value="1"/>
</dbReference>
<comment type="similarity">
    <text evidence="1 2">Belongs to the glycosyl hydrolase 31 family.</text>
</comment>
<dbReference type="SUPFAM" id="SSF51445">
    <property type="entry name" value="(Trans)glycosidases"/>
    <property type="match status" value="1"/>
</dbReference>
<dbReference type="Pfam" id="PF01055">
    <property type="entry name" value="Glyco_hydro_31_2nd"/>
    <property type="match status" value="1"/>
</dbReference>
<dbReference type="GO" id="GO:0005975">
    <property type="term" value="P:carbohydrate metabolic process"/>
    <property type="evidence" value="ECO:0007669"/>
    <property type="project" value="InterPro"/>
</dbReference>
<evidence type="ECO:0000259" key="5">
    <source>
        <dbReference type="Pfam" id="PF21365"/>
    </source>
</evidence>